<evidence type="ECO:0000313" key="1">
    <source>
        <dbReference type="EMBL" id="THF77958.1"/>
    </source>
</evidence>
<dbReference type="InterPro" id="IPR014988">
    <property type="entry name" value="Uncharacterised_YqcI/YcgG"/>
</dbReference>
<dbReference type="EMBL" id="SSNT01000013">
    <property type="protein sequence ID" value="THF77958.1"/>
    <property type="molecule type" value="Genomic_DNA"/>
</dbReference>
<name>A0A4S4BSD8_9BACI</name>
<keyword evidence="2" id="KW-1185">Reference proteome</keyword>
<evidence type="ECO:0000313" key="2">
    <source>
        <dbReference type="Proteomes" id="UP000310334"/>
    </source>
</evidence>
<dbReference type="Proteomes" id="UP000310334">
    <property type="component" value="Unassembled WGS sequence"/>
</dbReference>
<reference evidence="1 2" key="1">
    <citation type="submission" date="2019-04" db="EMBL/GenBank/DDBJ databases">
        <title>Bacillus sediminilitoris sp. nov., isolated from a tidal flat sediment on the East China Sea.</title>
        <authorList>
            <person name="Wei Y."/>
            <person name="Mao H."/>
            <person name="Fang J."/>
        </authorList>
    </citation>
    <scope>NUCLEOTIDE SEQUENCE [LARGE SCALE GENOMIC DNA]</scope>
    <source>
        <strain evidence="1 2">DSL-17</strain>
    </source>
</reference>
<dbReference type="PANTHER" id="PTHR40045">
    <property type="entry name" value="YCGG FAMILY PROTEIN"/>
    <property type="match status" value="1"/>
</dbReference>
<sequence>MIADDENMYPCIPAKYGFLSNNLRFSFVGDPREESSIKELADALREYRKCSRHTGKYSSLAVFFETPEDMLKDHDVENYRELFWSVLNKVTTFDEKEWPDYIPTDPSNNKWEFCFNGEPYFIFCATPAHKIRKSRYFPSLFMAFQPRWVFEEMNDSTAYGRKMKKVIRRRLVNYDGIPGHPDLKWYGQEDNFEWKQYFLSDDNSSPSKCPFMRMKNKLSGLLK</sequence>
<comment type="caution">
    <text evidence="1">The sequence shown here is derived from an EMBL/GenBank/DDBJ whole genome shotgun (WGS) entry which is preliminary data.</text>
</comment>
<protein>
    <submittedName>
        <fullName evidence="1">YqcI/YcgG family protein</fullName>
    </submittedName>
</protein>
<organism evidence="1 2">
    <name type="scientific">Metabacillus sediminilitoris</name>
    <dbReference type="NCBI Taxonomy" id="2567941"/>
    <lineage>
        <taxon>Bacteria</taxon>
        <taxon>Bacillati</taxon>
        <taxon>Bacillota</taxon>
        <taxon>Bacilli</taxon>
        <taxon>Bacillales</taxon>
        <taxon>Bacillaceae</taxon>
        <taxon>Metabacillus</taxon>
    </lineage>
</organism>
<dbReference type="Pfam" id="PF08892">
    <property type="entry name" value="YqcI_YcgG"/>
    <property type="match status" value="1"/>
</dbReference>
<accession>A0A4S4BSD8</accession>
<gene>
    <name evidence="1" type="ORF">E6W99_17590</name>
</gene>
<proteinExistence type="predicted"/>
<dbReference type="PANTHER" id="PTHR40045:SF1">
    <property type="entry name" value="YQCI_YCGG FAMILY PROTEIN"/>
    <property type="match status" value="1"/>
</dbReference>
<dbReference type="OrthoDB" id="112290at2"/>
<dbReference type="AlphaFoldDB" id="A0A4S4BSD8"/>